<dbReference type="InterPro" id="IPR014016">
    <property type="entry name" value="UvrD-like_ATP-bd"/>
</dbReference>
<sequence>ECGKNENLTLSFINELVDDLKKDLKDLAKVKTLHSFALSVLKDIWPKLDISRYFLDLEEIIQEDYNIIEGEKIVFKDIFHDLINDEKALSFYTERRKYYNYFSSNCSVYALIKSFEEDENRVPKYSLLLIDEFQDFNLLEINLIDWLSKKSPILIVGDDDQSLYSFKNAKPQNIRDKDSSENYTSFDLSFCSRCTEVIVKAFNSVVIRASEEGFLKDRKKEKDFFYFRCENQDKESEKNPHILIKTHVEQGMVAYNIKQAIEGSFPGEEDNGRNISVLIICPSTKNNILKDKLEKYLRLQGFKNIQNSKLEAKDNLLYGLELLLKPGNSKCNLGWRIVSKHMLEQKIFDNVVTQSHKTEKSFKSFIDKKNTKYVSSILKILRKIRDNNQTNEDDLNKVFCFLDIDLKNIAIQKIKSDLEEKRASKNLHKNTSIKITTILGSKGLTSDYVFMVNFDDKFLLDNGKISDEKICNFLVALTRARKKLFIYTSSKQ</sequence>
<dbReference type="EC" id="5.6.2.4" evidence="7"/>
<dbReference type="GO" id="GO:0000725">
    <property type="term" value="P:recombinational repair"/>
    <property type="evidence" value="ECO:0007669"/>
    <property type="project" value="TreeGrafter"/>
</dbReference>
<dbReference type="InterPro" id="IPR000212">
    <property type="entry name" value="DNA_helicase_UvrD/REP"/>
</dbReference>
<keyword evidence="1" id="KW-0547">Nucleotide-binding</keyword>
<dbReference type="InterPro" id="IPR014017">
    <property type="entry name" value="DNA_helicase_UvrD-like_C"/>
</dbReference>
<dbReference type="AlphaFoldDB" id="A0A0F9D8M7"/>
<feature type="non-terminal residue" evidence="11">
    <location>
        <position position="1"/>
    </location>
</feature>
<feature type="domain" description="UvrD-like helicase C-terminal" evidence="10">
    <location>
        <begin position="364"/>
        <end position="490"/>
    </location>
</feature>
<dbReference type="GO" id="GO:0003677">
    <property type="term" value="F:DNA binding"/>
    <property type="evidence" value="ECO:0007669"/>
    <property type="project" value="InterPro"/>
</dbReference>
<protein>
    <recommendedName>
        <fullName evidence="7">DNA 3'-5' helicase</fullName>
        <ecNumber evidence="7">5.6.2.4</ecNumber>
    </recommendedName>
</protein>
<comment type="catalytic activity">
    <reaction evidence="8">
        <text>ATP + H2O = ADP + phosphate + H(+)</text>
        <dbReference type="Rhea" id="RHEA:13065"/>
        <dbReference type="ChEBI" id="CHEBI:15377"/>
        <dbReference type="ChEBI" id="CHEBI:15378"/>
        <dbReference type="ChEBI" id="CHEBI:30616"/>
        <dbReference type="ChEBI" id="CHEBI:43474"/>
        <dbReference type="ChEBI" id="CHEBI:456216"/>
        <dbReference type="EC" id="5.6.2.4"/>
    </reaction>
</comment>
<proteinExistence type="predicted"/>
<evidence type="ECO:0000256" key="2">
    <source>
        <dbReference type="ARBA" id="ARBA00022801"/>
    </source>
</evidence>
<evidence type="ECO:0000256" key="3">
    <source>
        <dbReference type="ARBA" id="ARBA00022806"/>
    </source>
</evidence>
<dbReference type="GO" id="GO:0005524">
    <property type="term" value="F:ATP binding"/>
    <property type="evidence" value="ECO:0007669"/>
    <property type="project" value="UniProtKB-KW"/>
</dbReference>
<dbReference type="Pfam" id="PF13361">
    <property type="entry name" value="UvrD_C"/>
    <property type="match status" value="1"/>
</dbReference>
<comment type="catalytic activity">
    <reaction evidence="6">
        <text>Couples ATP hydrolysis with the unwinding of duplex DNA by translocating in the 3'-5' direction.</text>
        <dbReference type="EC" id="5.6.2.4"/>
    </reaction>
</comment>
<evidence type="ECO:0000256" key="1">
    <source>
        <dbReference type="ARBA" id="ARBA00022741"/>
    </source>
</evidence>
<name>A0A0F9D8M7_9ZZZZ</name>
<keyword evidence="3" id="KW-0347">Helicase</keyword>
<dbReference type="InterPro" id="IPR027417">
    <property type="entry name" value="P-loop_NTPase"/>
</dbReference>
<evidence type="ECO:0000259" key="10">
    <source>
        <dbReference type="Pfam" id="PF13361"/>
    </source>
</evidence>
<feature type="domain" description="UvrD-like helicase ATP-binding" evidence="9">
    <location>
        <begin position="87"/>
        <end position="178"/>
    </location>
</feature>
<evidence type="ECO:0000256" key="5">
    <source>
        <dbReference type="ARBA" id="ARBA00023235"/>
    </source>
</evidence>
<evidence type="ECO:0000313" key="11">
    <source>
        <dbReference type="EMBL" id="KKL14161.1"/>
    </source>
</evidence>
<keyword evidence="2" id="KW-0378">Hydrolase</keyword>
<dbReference type="Gene3D" id="3.40.50.300">
    <property type="entry name" value="P-loop containing nucleotide triphosphate hydrolases"/>
    <property type="match status" value="2"/>
</dbReference>
<dbReference type="GO" id="GO:0043138">
    <property type="term" value="F:3'-5' DNA helicase activity"/>
    <property type="evidence" value="ECO:0007669"/>
    <property type="project" value="UniProtKB-EC"/>
</dbReference>
<dbReference type="EMBL" id="LAZR01040569">
    <property type="protein sequence ID" value="KKL14161.1"/>
    <property type="molecule type" value="Genomic_DNA"/>
</dbReference>
<evidence type="ECO:0000256" key="7">
    <source>
        <dbReference type="ARBA" id="ARBA00034808"/>
    </source>
</evidence>
<dbReference type="GO" id="GO:0016787">
    <property type="term" value="F:hydrolase activity"/>
    <property type="evidence" value="ECO:0007669"/>
    <property type="project" value="UniProtKB-KW"/>
</dbReference>
<keyword evidence="4" id="KW-0067">ATP-binding</keyword>
<dbReference type="GO" id="GO:0005634">
    <property type="term" value="C:nucleus"/>
    <property type="evidence" value="ECO:0007669"/>
    <property type="project" value="TreeGrafter"/>
</dbReference>
<organism evidence="11">
    <name type="scientific">marine sediment metagenome</name>
    <dbReference type="NCBI Taxonomy" id="412755"/>
    <lineage>
        <taxon>unclassified sequences</taxon>
        <taxon>metagenomes</taxon>
        <taxon>ecological metagenomes</taxon>
    </lineage>
</organism>
<gene>
    <name evidence="11" type="ORF">LCGC14_2518530</name>
</gene>
<dbReference type="SUPFAM" id="SSF52540">
    <property type="entry name" value="P-loop containing nucleoside triphosphate hydrolases"/>
    <property type="match status" value="1"/>
</dbReference>
<dbReference type="Pfam" id="PF00580">
    <property type="entry name" value="UvrD-helicase"/>
    <property type="match status" value="1"/>
</dbReference>
<evidence type="ECO:0000259" key="9">
    <source>
        <dbReference type="Pfam" id="PF00580"/>
    </source>
</evidence>
<evidence type="ECO:0000256" key="6">
    <source>
        <dbReference type="ARBA" id="ARBA00034617"/>
    </source>
</evidence>
<evidence type="ECO:0000256" key="8">
    <source>
        <dbReference type="ARBA" id="ARBA00048988"/>
    </source>
</evidence>
<reference evidence="11" key="1">
    <citation type="journal article" date="2015" name="Nature">
        <title>Complex archaea that bridge the gap between prokaryotes and eukaryotes.</title>
        <authorList>
            <person name="Spang A."/>
            <person name="Saw J.H."/>
            <person name="Jorgensen S.L."/>
            <person name="Zaremba-Niedzwiedzka K."/>
            <person name="Martijn J."/>
            <person name="Lind A.E."/>
            <person name="van Eijk R."/>
            <person name="Schleper C."/>
            <person name="Guy L."/>
            <person name="Ettema T.J."/>
        </authorList>
    </citation>
    <scope>NUCLEOTIDE SEQUENCE</scope>
</reference>
<evidence type="ECO:0000256" key="4">
    <source>
        <dbReference type="ARBA" id="ARBA00022840"/>
    </source>
</evidence>
<dbReference type="PANTHER" id="PTHR11070">
    <property type="entry name" value="UVRD / RECB / PCRA DNA HELICASE FAMILY MEMBER"/>
    <property type="match status" value="1"/>
</dbReference>
<accession>A0A0F9D8M7</accession>
<dbReference type="PANTHER" id="PTHR11070:SF2">
    <property type="entry name" value="ATP-DEPENDENT DNA HELICASE SRS2"/>
    <property type="match status" value="1"/>
</dbReference>
<comment type="caution">
    <text evidence="11">The sequence shown here is derived from an EMBL/GenBank/DDBJ whole genome shotgun (WGS) entry which is preliminary data.</text>
</comment>
<feature type="non-terminal residue" evidence="11">
    <location>
        <position position="492"/>
    </location>
</feature>
<keyword evidence="5" id="KW-0413">Isomerase</keyword>